<gene>
    <name evidence="2" type="ORF">EYR15_06375</name>
</gene>
<evidence type="ECO:0000313" key="2">
    <source>
        <dbReference type="EMBL" id="TBN54452.1"/>
    </source>
</evidence>
<dbReference type="EMBL" id="SIUB01000002">
    <property type="protein sequence ID" value="TBN54452.1"/>
    <property type="molecule type" value="Genomic_DNA"/>
</dbReference>
<name>A0A4Q9GJW6_9HYPH</name>
<comment type="caution">
    <text evidence="2">The sequence shown here is derived from an EMBL/GenBank/DDBJ whole genome shotgun (WGS) entry which is preliminary data.</text>
</comment>
<proteinExistence type="predicted"/>
<sequence length="349" mass="37341">MSSIDFADRYALGGLQPTAEIINLRELSATRVQEDATDEQKLDLVGAYYGLRPDLTWFRDELRKEDLTFSLVTGEREAIIVAAAILGASVAAGDAVSILGLVAGSVQGKRSPTEAVGLVDEARLALKQRAVTNRIPQSIVTPIKHSATPKLAETIEVAADIPQVVAALSKTRGESQESDRVVAKQVTDAVSALNANFNYLREESQILWWLFGEHSRSSGKPFDSLRPAQAALLGGIELGELCTTSYLGPVAAPAVLERVLRSAKKDSKSISLALAVDGLSADLDTLSLEMPLRPGICPVLTALNKAREIGGGGWVQAFESATGLDAHMEFKASELAEQVFYEQLLESAL</sequence>
<organism evidence="2 3">
    <name type="scientific">Hansschlegelia quercus</name>
    <dbReference type="NCBI Taxonomy" id="2528245"/>
    <lineage>
        <taxon>Bacteria</taxon>
        <taxon>Pseudomonadati</taxon>
        <taxon>Pseudomonadota</taxon>
        <taxon>Alphaproteobacteria</taxon>
        <taxon>Hyphomicrobiales</taxon>
        <taxon>Methylopilaceae</taxon>
        <taxon>Hansschlegelia</taxon>
    </lineage>
</organism>
<keyword evidence="3" id="KW-1185">Reference proteome</keyword>
<dbReference type="AlphaFoldDB" id="A0A4Q9GJW6"/>
<dbReference type="RefSeq" id="WP_131002179.1">
    <property type="nucleotide sequence ID" value="NZ_JBHSZR010000005.1"/>
</dbReference>
<dbReference type="InterPro" id="IPR045523">
    <property type="entry name" value="GASH"/>
</dbReference>
<dbReference type="OrthoDB" id="6637879at2"/>
<accession>A0A4Q9GJW6</accession>
<dbReference type="Proteomes" id="UP000291613">
    <property type="component" value="Unassembled WGS sequence"/>
</dbReference>
<protein>
    <recommendedName>
        <fullName evidence="1">GTPase-associated system helical domain-containing protein</fullName>
    </recommendedName>
</protein>
<feature type="domain" description="GTPase-associated system helical" evidence="1">
    <location>
        <begin position="5"/>
        <end position="344"/>
    </location>
</feature>
<evidence type="ECO:0000259" key="1">
    <source>
        <dbReference type="Pfam" id="PF19994"/>
    </source>
</evidence>
<reference evidence="2 3" key="1">
    <citation type="submission" date="2019-02" db="EMBL/GenBank/DDBJ databases">
        <title>Hansschlegelia quercus sp. nov., a novel methylotrophic bacterium from buds of oak (Quercus robur L.).</title>
        <authorList>
            <person name="Agafonova N.V."/>
            <person name="Kaparullina E.N."/>
            <person name="Grouzdev D.S."/>
            <person name="Doronina N.V."/>
        </authorList>
    </citation>
    <scope>NUCLEOTIDE SEQUENCE [LARGE SCALE GENOMIC DNA]</scope>
    <source>
        <strain evidence="2 3">Dub</strain>
    </source>
</reference>
<dbReference type="Pfam" id="PF19994">
    <property type="entry name" value="GASH"/>
    <property type="match status" value="1"/>
</dbReference>
<evidence type="ECO:0000313" key="3">
    <source>
        <dbReference type="Proteomes" id="UP000291613"/>
    </source>
</evidence>